<feature type="compositionally biased region" description="Basic and acidic residues" evidence="5">
    <location>
        <begin position="373"/>
        <end position="386"/>
    </location>
</feature>
<keyword evidence="7" id="KW-1185">Reference proteome</keyword>
<dbReference type="InterPro" id="IPR042532">
    <property type="entry name" value="EXOC3/Sec6_C"/>
</dbReference>
<dbReference type="Gene3D" id="1.10.357.50">
    <property type="match status" value="1"/>
</dbReference>
<proteinExistence type="inferred from homology"/>
<feature type="compositionally biased region" description="Low complexity" evidence="5">
    <location>
        <begin position="29"/>
        <end position="44"/>
    </location>
</feature>
<evidence type="ECO:0000256" key="3">
    <source>
        <dbReference type="ARBA" id="ARBA00022483"/>
    </source>
</evidence>
<evidence type="ECO:0000313" key="7">
    <source>
        <dbReference type="Proteomes" id="UP000816034"/>
    </source>
</evidence>
<evidence type="ECO:0008006" key="8">
    <source>
        <dbReference type="Google" id="ProtNLM"/>
    </source>
</evidence>
<gene>
    <name evidence="6" type="ORF">C9374_002160</name>
</gene>
<comment type="caution">
    <text evidence="6">The sequence shown here is derived from an EMBL/GenBank/DDBJ whole genome shotgun (WGS) entry which is preliminary data.</text>
</comment>
<comment type="similarity">
    <text evidence="1">Belongs to the SEC6 family.</text>
</comment>
<feature type="region of interest" description="Disordered" evidence="5">
    <location>
        <begin position="890"/>
        <end position="980"/>
    </location>
</feature>
<dbReference type="PANTHER" id="PTHR21292">
    <property type="entry name" value="EXOCYST COMPLEX COMPONENT SEC6-RELATED"/>
    <property type="match status" value="1"/>
</dbReference>
<reference evidence="6 7" key="1">
    <citation type="journal article" date="2018" name="BMC Genomics">
        <title>The genome of Naegleria lovaniensis, the basis for a comparative approach to unravel pathogenicity factors of the human pathogenic amoeba N. fowleri.</title>
        <authorList>
            <person name="Liechti N."/>
            <person name="Schurch N."/>
            <person name="Bruggmann R."/>
            <person name="Wittwer M."/>
        </authorList>
    </citation>
    <scope>NUCLEOTIDE SEQUENCE [LARGE SCALE GENOMIC DNA]</scope>
    <source>
        <strain evidence="6 7">ATCC 30569</strain>
    </source>
</reference>
<feature type="region of interest" description="Disordered" evidence="5">
    <location>
        <begin position="359"/>
        <end position="386"/>
    </location>
</feature>
<name>A0AA88GQN6_NAELO</name>
<evidence type="ECO:0000256" key="1">
    <source>
        <dbReference type="ARBA" id="ARBA00009447"/>
    </source>
</evidence>
<dbReference type="GO" id="GO:0000149">
    <property type="term" value="F:SNARE binding"/>
    <property type="evidence" value="ECO:0007669"/>
    <property type="project" value="TreeGrafter"/>
</dbReference>
<sequence length="980" mass="113609">MFSSKSEEYRRTSVVDQILMSRQSQKEQLSSLISSSTSSRYSTSPNNNFLSMMTSGSGDQTPPTNPESPFSMPLPINNEEYNAMMNEAAVSTSPTLNSNTLQFIGKQDENEEENVFVSIIKKSSQQNAIESICRLLETPQDLEKLADLKSNTQKQVEKLETQVSTLSSTQIEEADQAIQLMKRIRGDVREQLDERVENSIFGLMRDLGESNMQLIEHYDVVSEILLAHNNVRKTIEKLETLTILQDQIRRIKKKLSYENDKYVLSAHEDIIALEEIKDDALSEVKAKITRSDYNDIFEKFFNMIDDIRNRFEELVWLRLSDIEYVAENESEAIVRIARIIEKEENRDQRKQLEYEDKLEEAKRKKKQATGNKRFADQKNNDDSEEKLILKPKLRNMKEEFYKRMRQHVADKYNEAVHEAKGADDKIQGLNMLLSDKLNVGVTRYVVTCFPSSWNILQFFSQAYEEELIKFIQGLTQPKSPFYNSLSMGDKLKIVRWLEDYPSLVDEAIEKPYDFSTDRNRIIGDYIGTRSTFMIEYTGNTVAQDFKNFEEVPLNENARGFPYTAACVEVFTFINQQLDELLETGIDDIIPTSISGLNAALRYFIDASYQRFEEHITEIPLVVLCALMNNNTTSVDYLTVIEQRTEHLVAEDYNALREQFRRNGIKMAETVAEQVVMKDALTLMKDLFTDYWITVPEEKLEKEELIEYLKECPVYKIVELIFEPYMRDFEELLEIDFRDVLIEKLAELFIGGYLEKLLNSKIKFKEPKLAANQMKEDIRLIKRLFTAEVTIKVEEKEFNEPRMDTDDFNEYYEAMKSVFLHLKAKTPEDVMKNIKAMFDVYDDISIDLLYNLIALRDDFSKKERQEMEQKLEVMYSEYEDKVNPNAKLSIFGKIDKTPPNKRRKTKKSKNIMYSTSGSGMQNSSGNSSQNALSDSRSGGATSKNNPKYEVPEGAVNLSELLGDDKLDFSFEDDEDEDYQSD</sequence>
<feature type="region of interest" description="Disordered" evidence="5">
    <location>
        <begin position="21"/>
        <end position="69"/>
    </location>
</feature>
<keyword evidence="3" id="KW-0268">Exocytosis</keyword>
<dbReference type="GO" id="GO:0051601">
    <property type="term" value="P:exocyst localization"/>
    <property type="evidence" value="ECO:0007669"/>
    <property type="project" value="TreeGrafter"/>
</dbReference>
<dbReference type="Pfam" id="PF06046">
    <property type="entry name" value="Sec6"/>
    <property type="match status" value="1"/>
</dbReference>
<evidence type="ECO:0000313" key="6">
    <source>
        <dbReference type="EMBL" id="KAG2387125.1"/>
    </source>
</evidence>
<protein>
    <recommendedName>
        <fullName evidence="8">Exocyst complex component Sec6</fullName>
    </recommendedName>
</protein>
<dbReference type="RefSeq" id="XP_044551117.1">
    <property type="nucleotide sequence ID" value="XM_044691548.1"/>
</dbReference>
<dbReference type="EMBL" id="PYSW02000014">
    <property type="protein sequence ID" value="KAG2387125.1"/>
    <property type="molecule type" value="Genomic_DNA"/>
</dbReference>
<dbReference type="AlphaFoldDB" id="A0AA88GQN6"/>
<evidence type="ECO:0000256" key="4">
    <source>
        <dbReference type="SAM" id="Coils"/>
    </source>
</evidence>
<accession>A0AA88GQN6</accession>
<dbReference type="InterPro" id="IPR010326">
    <property type="entry name" value="EXOC3/Sec6"/>
</dbReference>
<feature type="compositionally biased region" description="Polar residues" evidence="5">
    <location>
        <begin position="45"/>
        <end position="62"/>
    </location>
</feature>
<organism evidence="6 7">
    <name type="scientific">Naegleria lovaniensis</name>
    <name type="common">Amoeba</name>
    <dbReference type="NCBI Taxonomy" id="51637"/>
    <lineage>
        <taxon>Eukaryota</taxon>
        <taxon>Discoba</taxon>
        <taxon>Heterolobosea</taxon>
        <taxon>Tetramitia</taxon>
        <taxon>Eutetramitia</taxon>
        <taxon>Vahlkampfiidae</taxon>
        <taxon>Naegleria</taxon>
    </lineage>
</organism>
<dbReference type="Proteomes" id="UP000816034">
    <property type="component" value="Unassembled WGS sequence"/>
</dbReference>
<evidence type="ECO:0000256" key="5">
    <source>
        <dbReference type="SAM" id="MobiDB-lite"/>
    </source>
</evidence>
<feature type="compositionally biased region" description="Basic residues" evidence="5">
    <location>
        <begin position="898"/>
        <end position="908"/>
    </location>
</feature>
<keyword evidence="4" id="KW-0175">Coiled coil</keyword>
<dbReference type="GO" id="GO:0000145">
    <property type="term" value="C:exocyst"/>
    <property type="evidence" value="ECO:0007669"/>
    <property type="project" value="InterPro"/>
</dbReference>
<dbReference type="Gene3D" id="1.10.357.70">
    <property type="entry name" value="Exocyst complex component Sec6, C-terminal domain"/>
    <property type="match status" value="1"/>
</dbReference>
<evidence type="ECO:0000256" key="2">
    <source>
        <dbReference type="ARBA" id="ARBA00022448"/>
    </source>
</evidence>
<dbReference type="GO" id="GO:0006887">
    <property type="term" value="P:exocytosis"/>
    <property type="evidence" value="ECO:0007669"/>
    <property type="project" value="UniProtKB-KW"/>
</dbReference>
<feature type="coiled-coil region" evidence="4">
    <location>
        <begin position="142"/>
        <end position="169"/>
    </location>
</feature>
<feature type="compositionally biased region" description="Polar residues" evidence="5">
    <location>
        <begin position="935"/>
        <end position="944"/>
    </location>
</feature>
<dbReference type="GeneID" id="68094616"/>
<keyword evidence="2" id="KW-0813">Transport</keyword>
<feature type="compositionally biased region" description="Acidic residues" evidence="5">
    <location>
        <begin position="968"/>
        <end position="980"/>
    </location>
</feature>
<feature type="compositionally biased region" description="Low complexity" evidence="5">
    <location>
        <begin position="913"/>
        <end position="934"/>
    </location>
</feature>
<dbReference type="PANTHER" id="PTHR21292:SF1">
    <property type="entry name" value="EXOCYST COMPLEX COMPONENT 3"/>
    <property type="match status" value="1"/>
</dbReference>